<name>A0A402BG14_9CHLR</name>
<dbReference type="InterPro" id="IPR036078">
    <property type="entry name" value="Spo11/TopoVI_A_sf"/>
</dbReference>
<evidence type="ECO:0008006" key="5">
    <source>
        <dbReference type="Google" id="ProtNLM"/>
    </source>
</evidence>
<dbReference type="InterPro" id="IPR024465">
    <property type="entry name" value="DUF2399"/>
</dbReference>
<dbReference type="Gene3D" id="3.40.1360.10">
    <property type="match status" value="1"/>
</dbReference>
<dbReference type="InterPro" id="IPR024466">
    <property type="entry name" value="CHP02679_N"/>
</dbReference>
<protein>
    <recommendedName>
        <fullName evidence="5">TIGR02679 family protein</fullName>
    </recommendedName>
</protein>
<reference evidence="4" key="1">
    <citation type="submission" date="2018-12" db="EMBL/GenBank/DDBJ databases">
        <title>Tengunoibacter tsumagoiensis gen. nov., sp. nov., Dictyobacter kobayashii sp. nov., D. alpinus sp. nov., and D. joshuensis sp. nov. and description of Dictyobacteraceae fam. nov. within the order Ktedonobacterales isolated from Tengu-no-mugimeshi.</title>
        <authorList>
            <person name="Wang C.M."/>
            <person name="Zheng Y."/>
            <person name="Sakai Y."/>
            <person name="Toyoda A."/>
            <person name="Minakuchi Y."/>
            <person name="Abe K."/>
            <person name="Yokota A."/>
            <person name="Yabe S."/>
        </authorList>
    </citation>
    <scope>NUCLEOTIDE SEQUENCE [LARGE SCALE GENOMIC DNA]</scope>
    <source>
        <strain evidence="4">Uno16</strain>
    </source>
</reference>
<dbReference type="SUPFAM" id="SSF56726">
    <property type="entry name" value="DNA topoisomerase IV, alpha subunit"/>
    <property type="match status" value="1"/>
</dbReference>
<dbReference type="RefSeq" id="WP_126630357.1">
    <property type="nucleotide sequence ID" value="NZ_BIFT01000002.1"/>
</dbReference>
<evidence type="ECO:0000313" key="4">
    <source>
        <dbReference type="Proteomes" id="UP000287171"/>
    </source>
</evidence>
<comment type="caution">
    <text evidence="3">The sequence shown here is derived from an EMBL/GenBank/DDBJ whole genome shotgun (WGS) entry which is preliminary data.</text>
</comment>
<dbReference type="OrthoDB" id="1661308at2"/>
<dbReference type="GO" id="GO:0005694">
    <property type="term" value="C:chromosome"/>
    <property type="evidence" value="ECO:0007669"/>
    <property type="project" value="InterPro"/>
</dbReference>
<keyword evidence="4" id="KW-1185">Reference proteome</keyword>
<gene>
    <name evidence="3" type="ORF">KDA_56910</name>
</gene>
<evidence type="ECO:0000313" key="3">
    <source>
        <dbReference type="EMBL" id="GCE30207.1"/>
    </source>
</evidence>
<evidence type="ECO:0000259" key="1">
    <source>
        <dbReference type="Pfam" id="PF09664"/>
    </source>
</evidence>
<dbReference type="Proteomes" id="UP000287171">
    <property type="component" value="Unassembled WGS sequence"/>
</dbReference>
<dbReference type="GO" id="GO:0003677">
    <property type="term" value="F:DNA binding"/>
    <property type="evidence" value="ECO:0007669"/>
    <property type="project" value="InterPro"/>
</dbReference>
<feature type="domain" description="Conserved hypothetical protein CHP02679 N terminus" evidence="2">
    <location>
        <begin position="43"/>
        <end position="282"/>
    </location>
</feature>
<accession>A0A402BG14</accession>
<dbReference type="Pfam" id="PF11796">
    <property type="entry name" value="DUF3323"/>
    <property type="match status" value="1"/>
</dbReference>
<proteinExistence type="predicted"/>
<organism evidence="3 4">
    <name type="scientific">Dictyobacter alpinus</name>
    <dbReference type="NCBI Taxonomy" id="2014873"/>
    <lineage>
        <taxon>Bacteria</taxon>
        <taxon>Bacillati</taxon>
        <taxon>Chloroflexota</taxon>
        <taxon>Ktedonobacteria</taxon>
        <taxon>Ktedonobacterales</taxon>
        <taxon>Dictyobacteraceae</taxon>
        <taxon>Dictyobacter</taxon>
    </lineage>
</organism>
<dbReference type="AlphaFoldDB" id="A0A402BG14"/>
<feature type="domain" description="DUF2399" evidence="1">
    <location>
        <begin position="304"/>
        <end position="472"/>
    </location>
</feature>
<evidence type="ECO:0000259" key="2">
    <source>
        <dbReference type="Pfam" id="PF11796"/>
    </source>
</evidence>
<dbReference type="EMBL" id="BIFT01000002">
    <property type="protein sequence ID" value="GCE30207.1"/>
    <property type="molecule type" value="Genomic_DNA"/>
</dbReference>
<dbReference type="Pfam" id="PF09664">
    <property type="entry name" value="DUF2399"/>
    <property type="match status" value="1"/>
</dbReference>
<sequence>MKQQPQNSDNPFVQKAVAFFAQPVWSRLVEALYTKYITQGRIAGQIVLRDCSNDEQREIARFLKKKLPSDGTFTIRLRDFQQALDESGFACDLPTLLISLFPSRSHTTRPQQREQQAHSQQQFYDSLSAIGATLPVASRGYAWLFQGVYGRDELFRRYKNETAVVQEGLLIQVRTIAQALNHLPVPPNVERLALFAQRITGNPHYFDSNTAAGRIFFRALLDLTQRSEASNRADASLENDDLTTHRMGREISEQQQQRLLVYYEAGLLLDTISSTVTVFNLAYAEDHTGHADALVQYAGKRLLTLSLHQLLDWRRLHATTKKIYLFENPQVFEEIVESLAPTNVSLFADHSPPVPTLICTSGWPSIAVIRLLSLLTASSPDTNLYYSGDFDLQGLRIASHILTRYPGRSYLWRFDPASYISALHMQAAELDASDIAALQTLPEIFTPLTTIMQERKQRAYQEGITQLLLMDIRENMEN</sequence>